<comment type="caution">
    <text evidence="1">The sequence shown here is derived from an EMBL/GenBank/DDBJ whole genome shotgun (WGS) entry which is preliminary data.</text>
</comment>
<evidence type="ECO:0000313" key="1">
    <source>
        <dbReference type="EMBL" id="KKL60967.1"/>
    </source>
</evidence>
<protein>
    <submittedName>
        <fullName evidence="1">Uncharacterized protein</fullName>
    </submittedName>
</protein>
<name>A0A0F9GCR4_9ZZZZ</name>
<sequence length="111" mass="12217">MCEEITMWSTVVVAMLVLFCVVQTSLAIEDNQSFTQSWNGAVPSDDLLSIVAGTIENPDIVWSPRIPHIGEEITLSARVRGKGAGKAVSVRFTLEAADIKKIALSKKFRRR</sequence>
<organism evidence="1">
    <name type="scientific">marine sediment metagenome</name>
    <dbReference type="NCBI Taxonomy" id="412755"/>
    <lineage>
        <taxon>unclassified sequences</taxon>
        <taxon>metagenomes</taxon>
        <taxon>ecological metagenomes</taxon>
    </lineage>
</organism>
<dbReference type="AlphaFoldDB" id="A0A0F9GCR4"/>
<accession>A0A0F9GCR4</accession>
<dbReference type="EMBL" id="LAZR01028968">
    <property type="protein sequence ID" value="KKL60967.1"/>
    <property type="molecule type" value="Genomic_DNA"/>
</dbReference>
<proteinExistence type="predicted"/>
<reference evidence="1" key="1">
    <citation type="journal article" date="2015" name="Nature">
        <title>Complex archaea that bridge the gap between prokaryotes and eukaryotes.</title>
        <authorList>
            <person name="Spang A."/>
            <person name="Saw J.H."/>
            <person name="Jorgensen S.L."/>
            <person name="Zaremba-Niedzwiedzka K."/>
            <person name="Martijn J."/>
            <person name="Lind A.E."/>
            <person name="van Eijk R."/>
            <person name="Schleper C."/>
            <person name="Guy L."/>
            <person name="Ettema T.J."/>
        </authorList>
    </citation>
    <scope>NUCLEOTIDE SEQUENCE</scope>
</reference>
<gene>
    <name evidence="1" type="ORF">LCGC14_2200030</name>
</gene>